<sequence length="471" mass="52419">MNLSSMENLALPIVIALMATQGLQVNVICPQEIYAGSQASLYIIAYNPFSTNVSIEMLEVSTPNRTYFWIIEGNKVGVVRAGQQTGIAQYTIIVPKEAPSGTYLINILMEYRAEGQVQWYQQNIKVKVIGYYGDTSILIMRAESLLYNTSMNLSILERERDFLKGIGANTSSIDLIISGIRENITSAGELISSSKNELNRGNYGEASYLAEKAISILNSTLNSINIAKDELKNISSARKAEIKKEAESSIIAARSRVYTIWNEAEKLKKENIISNDKVLNSTMMKLWGIMSNITAMMERANSAYSSGNYSLSIELSEEVISMVERAEKLISDIYDRINLLNVKNKVEAQVNRTESLIAYCRESLRSIYPTISWNKTAVSAMEEINRTLDEAEAELRKARSLIESGDYYSAYSIASELSNRISSVLSSLDSLKNIERAKVETESPSPWGYIAAISALSAFLAIVAVLLRIRR</sequence>
<gene>
    <name evidence="3" type="ORF">D6D85_06525</name>
</gene>
<evidence type="ECO:0000313" key="4">
    <source>
        <dbReference type="Proteomes" id="UP000277582"/>
    </source>
</evidence>
<evidence type="ECO:0000313" key="3">
    <source>
        <dbReference type="EMBL" id="RSN75280.1"/>
    </source>
</evidence>
<accession>A0A3R9QWR1</accession>
<dbReference type="Proteomes" id="UP000277582">
    <property type="component" value="Unassembled WGS sequence"/>
</dbReference>
<reference evidence="3 4" key="1">
    <citation type="submission" date="2018-10" db="EMBL/GenBank/DDBJ databases">
        <title>Co-occurring genomic capacity for anaerobic methane metabolism and dissimilatory sulfite reduction discovered in the Korarchaeota.</title>
        <authorList>
            <person name="Mckay L.J."/>
            <person name="Dlakic M."/>
            <person name="Fields M.W."/>
            <person name="Delmont T.O."/>
            <person name="Eren A.M."/>
            <person name="Jay Z.J."/>
            <person name="Klingelsmith K.B."/>
            <person name="Rusch D.B."/>
            <person name="Inskeep W.P."/>
        </authorList>
    </citation>
    <scope>NUCLEOTIDE SEQUENCE [LARGE SCALE GENOMIC DNA]</scope>
    <source>
        <strain evidence="3 4">MDKW</strain>
    </source>
</reference>
<protein>
    <submittedName>
        <fullName evidence="3">Uncharacterized protein</fullName>
    </submittedName>
</protein>
<dbReference type="EMBL" id="RCOS01000076">
    <property type="protein sequence ID" value="RSN75280.1"/>
    <property type="molecule type" value="Genomic_DNA"/>
</dbReference>
<dbReference type="AlphaFoldDB" id="A0A3R9QWR1"/>
<keyword evidence="2" id="KW-0472">Membrane</keyword>
<name>A0A3R9QWR1_9CREN</name>
<keyword evidence="1" id="KW-0175">Coiled coil</keyword>
<keyword evidence="2" id="KW-0812">Transmembrane</keyword>
<feature type="transmembrane region" description="Helical" evidence="2">
    <location>
        <begin position="447"/>
        <end position="467"/>
    </location>
</feature>
<proteinExistence type="predicted"/>
<comment type="caution">
    <text evidence="3">The sequence shown here is derived from an EMBL/GenBank/DDBJ whole genome shotgun (WGS) entry which is preliminary data.</text>
</comment>
<feature type="coiled-coil region" evidence="1">
    <location>
        <begin position="374"/>
        <end position="401"/>
    </location>
</feature>
<evidence type="ECO:0000256" key="1">
    <source>
        <dbReference type="SAM" id="Coils"/>
    </source>
</evidence>
<keyword evidence="2" id="KW-1133">Transmembrane helix</keyword>
<organism evidence="3 4">
    <name type="scientific">Candidatus Methanodesulfokora washburnensis</name>
    <dbReference type="NCBI Taxonomy" id="2478471"/>
    <lineage>
        <taxon>Archaea</taxon>
        <taxon>Thermoproteota</taxon>
        <taxon>Candidatus Korarchaeia</taxon>
        <taxon>Candidatus Korarchaeia incertae sedis</taxon>
        <taxon>Candidatus Methanodesulfokora</taxon>
    </lineage>
</organism>
<keyword evidence="4" id="KW-1185">Reference proteome</keyword>
<evidence type="ECO:0000256" key="2">
    <source>
        <dbReference type="SAM" id="Phobius"/>
    </source>
</evidence>